<accession>A0AB34L950</accession>
<evidence type="ECO:0008006" key="4">
    <source>
        <dbReference type="Google" id="ProtNLM"/>
    </source>
</evidence>
<dbReference type="EMBL" id="JAAQHG020000001">
    <property type="protein sequence ID" value="KAL1591235.1"/>
    <property type="molecule type" value="Genomic_DNA"/>
</dbReference>
<protein>
    <recommendedName>
        <fullName evidence="4">SMP domain-containing protein</fullName>
    </recommendedName>
</protein>
<sequence>MSDSTFHLTKEDVRKPESKASHSNSGNVPADSDAAKAQSVVDQANQNKQDVINERVAGLPKPEQPPVASDFNSANANIAAGSGAISGGQPPEPSTAHSSVRVDGNANKVNTDPHGGAREGLEGAIPNDAVARDAKDKAGLKDTTQ</sequence>
<reference evidence="2 3" key="1">
    <citation type="journal article" date="2020" name="Microbiol. Resour. Announc.">
        <title>Draft Genome Sequence of a Cladosporium Species Isolated from the Mesophotic Ascidian Didemnum maculosum.</title>
        <authorList>
            <person name="Gioti A."/>
            <person name="Siaperas R."/>
            <person name="Nikolaivits E."/>
            <person name="Le Goff G."/>
            <person name="Ouazzani J."/>
            <person name="Kotoulas G."/>
            <person name="Topakas E."/>
        </authorList>
    </citation>
    <scope>NUCLEOTIDE SEQUENCE [LARGE SCALE GENOMIC DNA]</scope>
    <source>
        <strain evidence="2 3">TM138-S3</strain>
    </source>
</reference>
<dbReference type="RefSeq" id="XP_069234340.1">
    <property type="nucleotide sequence ID" value="XM_069368866.1"/>
</dbReference>
<feature type="compositionally biased region" description="Basic and acidic residues" evidence="1">
    <location>
        <begin position="130"/>
        <end position="145"/>
    </location>
</feature>
<comment type="caution">
    <text evidence="2">The sequence shown here is derived from an EMBL/GenBank/DDBJ whole genome shotgun (WGS) entry which is preliminary data.</text>
</comment>
<evidence type="ECO:0000313" key="3">
    <source>
        <dbReference type="Proteomes" id="UP000803884"/>
    </source>
</evidence>
<evidence type="ECO:0000256" key="1">
    <source>
        <dbReference type="SAM" id="MobiDB-lite"/>
    </source>
</evidence>
<feature type="compositionally biased region" description="Polar residues" evidence="1">
    <location>
        <begin position="40"/>
        <end position="50"/>
    </location>
</feature>
<dbReference type="AlphaFoldDB" id="A0AB34L950"/>
<feature type="compositionally biased region" description="Basic and acidic residues" evidence="1">
    <location>
        <begin position="8"/>
        <end position="20"/>
    </location>
</feature>
<feature type="region of interest" description="Disordered" evidence="1">
    <location>
        <begin position="1"/>
        <end position="145"/>
    </location>
</feature>
<keyword evidence="3" id="KW-1185">Reference proteome</keyword>
<gene>
    <name evidence="2" type="ORF">WHR41_00260</name>
</gene>
<dbReference type="GeneID" id="96001704"/>
<proteinExistence type="predicted"/>
<organism evidence="2 3">
    <name type="scientific">Cladosporium halotolerans</name>
    <dbReference type="NCBI Taxonomy" id="1052096"/>
    <lineage>
        <taxon>Eukaryota</taxon>
        <taxon>Fungi</taxon>
        <taxon>Dikarya</taxon>
        <taxon>Ascomycota</taxon>
        <taxon>Pezizomycotina</taxon>
        <taxon>Dothideomycetes</taxon>
        <taxon>Dothideomycetidae</taxon>
        <taxon>Cladosporiales</taxon>
        <taxon>Cladosporiaceae</taxon>
        <taxon>Cladosporium</taxon>
    </lineage>
</organism>
<name>A0AB34L950_9PEZI</name>
<evidence type="ECO:0000313" key="2">
    <source>
        <dbReference type="EMBL" id="KAL1591235.1"/>
    </source>
</evidence>
<feature type="compositionally biased region" description="Low complexity" evidence="1">
    <location>
        <begin position="72"/>
        <end position="83"/>
    </location>
</feature>
<dbReference type="Proteomes" id="UP000803884">
    <property type="component" value="Unassembled WGS sequence"/>
</dbReference>